<dbReference type="PANTHER" id="PTHR33695:SF1">
    <property type="entry name" value="LIPOPROTEIN SIGNAL PEPTIDASE"/>
    <property type="match status" value="1"/>
</dbReference>
<keyword evidence="5 9" id="KW-0064">Aspartyl protease</keyword>
<dbReference type="Proteomes" id="UP000264310">
    <property type="component" value="Unassembled WGS sequence"/>
</dbReference>
<comment type="pathway">
    <text evidence="9">Protein modification; lipoprotein biosynthesis (signal peptide cleavage).</text>
</comment>
<keyword evidence="4 9" id="KW-0812">Transmembrane</keyword>
<dbReference type="HAMAP" id="MF_00161">
    <property type="entry name" value="LspA"/>
    <property type="match status" value="1"/>
</dbReference>
<dbReference type="GO" id="GO:0005886">
    <property type="term" value="C:plasma membrane"/>
    <property type="evidence" value="ECO:0007669"/>
    <property type="project" value="UniProtKB-SubCell"/>
</dbReference>
<comment type="function">
    <text evidence="9 10">This protein specifically catalyzes the removal of signal peptides from prolipoproteins.</text>
</comment>
<dbReference type="PROSITE" id="PS00855">
    <property type="entry name" value="SPASE_II"/>
    <property type="match status" value="1"/>
</dbReference>
<evidence type="ECO:0000256" key="5">
    <source>
        <dbReference type="ARBA" id="ARBA00022750"/>
    </source>
</evidence>
<dbReference type="GO" id="GO:0004190">
    <property type="term" value="F:aspartic-type endopeptidase activity"/>
    <property type="evidence" value="ECO:0007669"/>
    <property type="project" value="UniProtKB-UniRule"/>
</dbReference>
<keyword evidence="14" id="KW-1185">Reference proteome</keyword>
<protein>
    <recommendedName>
        <fullName evidence="9">Lipoprotein signal peptidase</fullName>
        <ecNumber evidence="9">3.4.23.36</ecNumber>
    </recommendedName>
    <alternativeName>
        <fullName evidence="9">Prolipoprotein signal peptidase</fullName>
    </alternativeName>
    <alternativeName>
        <fullName evidence="9">Signal peptidase II</fullName>
        <shortName evidence="9">SPase II</shortName>
    </alternativeName>
</protein>
<evidence type="ECO:0000256" key="3">
    <source>
        <dbReference type="ARBA" id="ARBA00022670"/>
    </source>
</evidence>
<evidence type="ECO:0000256" key="12">
    <source>
        <dbReference type="SAM" id="MobiDB-lite"/>
    </source>
</evidence>
<comment type="caution">
    <text evidence="13">The sequence shown here is derived from an EMBL/GenBank/DDBJ whole genome shotgun (WGS) entry which is preliminary data.</text>
</comment>
<dbReference type="EC" id="3.4.23.36" evidence="9"/>
<keyword evidence="7 9" id="KW-1133">Transmembrane helix</keyword>
<feature type="active site" evidence="9">
    <location>
        <position position="221"/>
    </location>
</feature>
<dbReference type="GO" id="GO:0006508">
    <property type="term" value="P:proteolysis"/>
    <property type="evidence" value="ECO:0007669"/>
    <property type="project" value="UniProtKB-KW"/>
</dbReference>
<sequence length="253" mass="27647">MVRQHGRSARRHAHGGKHGLSRARLRRQGNRSPDGQRAGGAFGHSRLGLRHPGAHPTGRACRQFEPRGRHRRDAVRGKTGSSEAVSSTRKLLLTNGAVVVAAVVLDQLIKYVVVSTMALGEAIPIFPFLALLHARNTGIAFSMFADVGPLGLAILASVVLVAVMILWVKTPPERKLTHFALAIVTGGAIGNLIDRLSLGYVVDYVYFHTPAFSFAIFNLADSFISVGAFLIILDELILDPLRQRRTRRRRSID</sequence>
<keyword evidence="8 9" id="KW-0472">Membrane</keyword>
<dbReference type="InterPro" id="IPR001872">
    <property type="entry name" value="Peptidase_A8"/>
</dbReference>
<keyword evidence="3 9" id="KW-0645">Protease</keyword>
<proteinExistence type="inferred from homology"/>
<evidence type="ECO:0000256" key="10">
    <source>
        <dbReference type="RuleBase" id="RU000594"/>
    </source>
</evidence>
<evidence type="ECO:0000256" key="9">
    <source>
        <dbReference type="HAMAP-Rule" id="MF_00161"/>
    </source>
</evidence>
<dbReference type="NCBIfam" id="TIGR00077">
    <property type="entry name" value="lspA"/>
    <property type="match status" value="1"/>
</dbReference>
<feature type="transmembrane region" description="Helical" evidence="9">
    <location>
        <begin position="214"/>
        <end position="238"/>
    </location>
</feature>
<name>A0A371X1K1_9HYPH</name>
<dbReference type="EMBL" id="QURL01000005">
    <property type="protein sequence ID" value="RFC63106.1"/>
    <property type="molecule type" value="Genomic_DNA"/>
</dbReference>
<feature type="compositionally biased region" description="Basic residues" evidence="12">
    <location>
        <begin position="1"/>
        <end position="29"/>
    </location>
</feature>
<organism evidence="13 14">
    <name type="scientific">Fulvimarina endophytica</name>
    <dbReference type="NCBI Taxonomy" id="2293836"/>
    <lineage>
        <taxon>Bacteria</taxon>
        <taxon>Pseudomonadati</taxon>
        <taxon>Pseudomonadota</taxon>
        <taxon>Alphaproteobacteria</taxon>
        <taxon>Hyphomicrobiales</taxon>
        <taxon>Aurantimonadaceae</taxon>
        <taxon>Fulvimarina</taxon>
    </lineage>
</organism>
<feature type="region of interest" description="Disordered" evidence="12">
    <location>
        <begin position="1"/>
        <end position="82"/>
    </location>
</feature>
<comment type="catalytic activity">
    <reaction evidence="9 10">
        <text>Release of signal peptides from bacterial membrane prolipoproteins. Hydrolyzes -Xaa-Yaa-Zaa-|-(S,diacylglyceryl)Cys-, in which Xaa is hydrophobic (preferably Leu), and Yaa (Ala or Ser) and Zaa (Gly or Ala) have small, neutral side chains.</text>
        <dbReference type="EC" id="3.4.23.36"/>
    </reaction>
</comment>
<comment type="subcellular location">
    <subcellularLocation>
        <location evidence="9">Cell membrane</location>
        <topology evidence="9">Multi-pass membrane protein</topology>
    </subcellularLocation>
</comment>
<dbReference type="Pfam" id="PF01252">
    <property type="entry name" value="Peptidase_A8"/>
    <property type="match status" value="1"/>
</dbReference>
<feature type="active site" evidence="9">
    <location>
        <position position="203"/>
    </location>
</feature>
<evidence type="ECO:0000256" key="2">
    <source>
        <dbReference type="ARBA" id="ARBA00022475"/>
    </source>
</evidence>
<dbReference type="UniPathway" id="UPA00665"/>
<dbReference type="OrthoDB" id="9810259at2"/>
<evidence type="ECO:0000256" key="7">
    <source>
        <dbReference type="ARBA" id="ARBA00022989"/>
    </source>
</evidence>
<keyword evidence="6 9" id="KW-0378">Hydrolase</keyword>
<gene>
    <name evidence="9" type="primary">lspA</name>
    <name evidence="13" type="ORF">DYI37_14335</name>
</gene>
<feature type="transmembrane region" description="Helical" evidence="9">
    <location>
        <begin position="111"/>
        <end position="130"/>
    </location>
</feature>
<evidence type="ECO:0000256" key="1">
    <source>
        <dbReference type="ARBA" id="ARBA00006139"/>
    </source>
</evidence>
<evidence type="ECO:0000256" key="8">
    <source>
        <dbReference type="ARBA" id="ARBA00023136"/>
    </source>
</evidence>
<evidence type="ECO:0000256" key="4">
    <source>
        <dbReference type="ARBA" id="ARBA00022692"/>
    </source>
</evidence>
<evidence type="ECO:0000313" key="14">
    <source>
        <dbReference type="Proteomes" id="UP000264310"/>
    </source>
</evidence>
<dbReference type="PRINTS" id="PR00781">
    <property type="entry name" value="LIPOSIGPTASE"/>
</dbReference>
<dbReference type="PANTHER" id="PTHR33695">
    <property type="entry name" value="LIPOPROTEIN SIGNAL PEPTIDASE"/>
    <property type="match status" value="1"/>
</dbReference>
<reference evidence="13 14" key="1">
    <citation type="submission" date="2018-08" db="EMBL/GenBank/DDBJ databases">
        <title>Fulvimarina sp. 85, whole genome shotgun sequence.</title>
        <authorList>
            <person name="Tuo L."/>
        </authorList>
    </citation>
    <scope>NUCLEOTIDE SEQUENCE [LARGE SCALE GENOMIC DNA]</scope>
    <source>
        <strain evidence="13 14">85</strain>
    </source>
</reference>
<keyword evidence="2 9" id="KW-1003">Cell membrane</keyword>
<evidence type="ECO:0000313" key="13">
    <source>
        <dbReference type="EMBL" id="RFC63106.1"/>
    </source>
</evidence>
<feature type="transmembrane region" description="Helical" evidence="9">
    <location>
        <begin position="150"/>
        <end position="168"/>
    </location>
</feature>
<accession>A0A371X1K1</accession>
<evidence type="ECO:0000256" key="11">
    <source>
        <dbReference type="RuleBase" id="RU004181"/>
    </source>
</evidence>
<comment type="similarity">
    <text evidence="1 9 11">Belongs to the peptidase A8 family.</text>
</comment>
<feature type="transmembrane region" description="Helical" evidence="9">
    <location>
        <begin position="180"/>
        <end position="202"/>
    </location>
</feature>
<dbReference type="AlphaFoldDB" id="A0A371X1K1"/>
<evidence type="ECO:0000256" key="6">
    <source>
        <dbReference type="ARBA" id="ARBA00022801"/>
    </source>
</evidence>